<gene>
    <name evidence="1" type="ORF">B0187_00780</name>
</gene>
<proteinExistence type="predicted"/>
<protein>
    <recommendedName>
        <fullName evidence="3">Type I restriction endonuclease subunit M</fullName>
    </recommendedName>
</protein>
<sequence length="88" mass="9839">MLKSFTLGKLVATSAVADIFAPQVLFALIARYRSGDWGNLCEEDKQANEFAIQHGGRIVASYLVDDEKLYVITEADRSVTTILFAYEY</sequence>
<name>A0A1T0AVP1_9PAST</name>
<evidence type="ECO:0008006" key="3">
    <source>
        <dbReference type="Google" id="ProtNLM"/>
    </source>
</evidence>
<dbReference type="STRING" id="734.B0187_00780"/>
<evidence type="ECO:0000313" key="2">
    <source>
        <dbReference type="Proteomes" id="UP000190867"/>
    </source>
</evidence>
<comment type="caution">
    <text evidence="1">The sequence shown here is derived from an EMBL/GenBank/DDBJ whole genome shotgun (WGS) entry which is preliminary data.</text>
</comment>
<reference evidence="1 2" key="1">
    <citation type="submission" date="2017-02" db="EMBL/GenBank/DDBJ databases">
        <title>Draft genome sequence of Haemophilus paracuniculus CCUG 43573 type strain.</title>
        <authorList>
            <person name="Engstrom-Jakobsson H."/>
            <person name="Salva-Serra F."/>
            <person name="Thorell K."/>
            <person name="Gonzales-Siles L."/>
            <person name="Karlsson R."/>
            <person name="Boulund F."/>
            <person name="Engstrand L."/>
            <person name="Kristiansson E."/>
            <person name="Moore E."/>
        </authorList>
    </citation>
    <scope>NUCLEOTIDE SEQUENCE [LARGE SCALE GENOMIC DNA]</scope>
    <source>
        <strain evidence="1 2">CCUG 43573</strain>
    </source>
</reference>
<dbReference type="Proteomes" id="UP000190867">
    <property type="component" value="Unassembled WGS sequence"/>
</dbReference>
<dbReference type="EMBL" id="MUYA01000001">
    <property type="protein sequence ID" value="OOS00859.1"/>
    <property type="molecule type" value="Genomic_DNA"/>
</dbReference>
<dbReference type="OrthoDB" id="5522207at2"/>
<dbReference type="RefSeq" id="WP_078235832.1">
    <property type="nucleotide sequence ID" value="NZ_MUYA01000001.1"/>
</dbReference>
<organism evidence="1 2">
    <name type="scientific">Haemophilus paracuniculus</name>
    <dbReference type="NCBI Taxonomy" id="734"/>
    <lineage>
        <taxon>Bacteria</taxon>
        <taxon>Pseudomonadati</taxon>
        <taxon>Pseudomonadota</taxon>
        <taxon>Gammaproteobacteria</taxon>
        <taxon>Pasteurellales</taxon>
        <taxon>Pasteurellaceae</taxon>
        <taxon>Haemophilus</taxon>
    </lineage>
</organism>
<accession>A0A1T0AVP1</accession>
<dbReference type="AlphaFoldDB" id="A0A1T0AVP1"/>
<keyword evidence="2" id="KW-1185">Reference proteome</keyword>
<evidence type="ECO:0000313" key="1">
    <source>
        <dbReference type="EMBL" id="OOS00859.1"/>
    </source>
</evidence>